<sequence length="216" mass="24540">MRLAAVLLTPLLATLTSGIELDFTVEIPAGTFQCYFQPVDINKHKTLEVDYQVIDGGDLNINFMILHGANMLIQDKMKVDGSHRLDLSLGGDYQFCFDNSFSFQSRKVVFFEVFLMNEHGQVDDVDMEKAASHDPQLEQNMKDLGVTIEGFRNRVSTIKAYLNKIEYHQAILRAHEIRDRSVMVANLDRVTFWSCTHTLVMLCVGGLQVILIVSFF</sequence>
<evidence type="ECO:0000256" key="9">
    <source>
        <dbReference type="SAM" id="Phobius"/>
    </source>
</evidence>
<feature type="chain" id="PRO_5043125433" evidence="10">
    <location>
        <begin position="19"/>
        <end position="216"/>
    </location>
</feature>
<comment type="subcellular location">
    <subcellularLocation>
        <location evidence="7">Endomembrane system</location>
        <topology evidence="7">Single-pass membrane protein</topology>
    </subcellularLocation>
    <subcellularLocation>
        <location evidence="1 8">Membrane</location>
        <topology evidence="1 8">Single-pass type I membrane protein</topology>
    </subcellularLocation>
</comment>
<dbReference type="PANTHER" id="PTHR22811">
    <property type="entry name" value="TRANSMEMBRANE EMP24 DOMAIN-CONTAINING PROTEIN"/>
    <property type="match status" value="1"/>
</dbReference>
<dbReference type="Pfam" id="PF01105">
    <property type="entry name" value="EMP24_GP25L"/>
    <property type="match status" value="1"/>
</dbReference>
<keyword evidence="6 9" id="KW-0472">Membrane</keyword>
<evidence type="ECO:0000313" key="13">
    <source>
        <dbReference type="Proteomes" id="UP000271162"/>
    </source>
</evidence>
<reference evidence="12 13" key="2">
    <citation type="submission" date="2018-11" db="EMBL/GenBank/DDBJ databases">
        <authorList>
            <consortium name="Pathogen Informatics"/>
        </authorList>
    </citation>
    <scope>NUCLEOTIDE SEQUENCE [LARGE SCALE GENOMIC DNA]</scope>
</reference>
<dbReference type="AlphaFoldDB" id="A0A0N4Y3S6"/>
<evidence type="ECO:0000256" key="4">
    <source>
        <dbReference type="ARBA" id="ARBA00022729"/>
    </source>
</evidence>
<dbReference type="OMA" id="HTXESIN"/>
<feature type="domain" description="GOLD" evidence="11">
    <location>
        <begin position="32"/>
        <end position="115"/>
    </location>
</feature>
<dbReference type="PROSITE" id="PS50866">
    <property type="entry name" value="GOLD"/>
    <property type="match status" value="1"/>
</dbReference>
<feature type="signal peptide" evidence="10">
    <location>
        <begin position="1"/>
        <end position="18"/>
    </location>
</feature>
<keyword evidence="3 8" id="KW-0812">Transmembrane</keyword>
<keyword evidence="13" id="KW-1185">Reference proteome</keyword>
<dbReference type="WBParaSite" id="NBR_0001048701-mRNA-1">
    <property type="protein sequence ID" value="NBR_0001048701-mRNA-1"/>
    <property type="gene ID" value="NBR_0001048701"/>
</dbReference>
<evidence type="ECO:0000313" key="14">
    <source>
        <dbReference type="WBParaSite" id="NBR_0001048701-mRNA-1"/>
    </source>
</evidence>
<evidence type="ECO:0000256" key="8">
    <source>
        <dbReference type="RuleBase" id="RU003827"/>
    </source>
</evidence>
<protein>
    <submittedName>
        <fullName evidence="14">GOLD domain-containing protein</fullName>
    </submittedName>
</protein>
<dbReference type="STRING" id="27835.A0A0N4Y3S6"/>
<dbReference type="GO" id="GO:0016020">
    <property type="term" value="C:membrane"/>
    <property type="evidence" value="ECO:0007669"/>
    <property type="project" value="UniProtKB-SubCell"/>
</dbReference>
<dbReference type="SUPFAM" id="SSF101576">
    <property type="entry name" value="Supernatant protein factor (SPF), C-terminal domain"/>
    <property type="match status" value="1"/>
</dbReference>
<dbReference type="InterPro" id="IPR036598">
    <property type="entry name" value="GOLD_dom_sf"/>
</dbReference>
<accession>A0A0N4Y3S6</accession>
<evidence type="ECO:0000313" key="12">
    <source>
        <dbReference type="EMBL" id="VDL74077.1"/>
    </source>
</evidence>
<dbReference type="EMBL" id="UYSL01020325">
    <property type="protein sequence ID" value="VDL74077.1"/>
    <property type="molecule type" value="Genomic_DNA"/>
</dbReference>
<evidence type="ECO:0000256" key="5">
    <source>
        <dbReference type="ARBA" id="ARBA00022989"/>
    </source>
</evidence>
<keyword evidence="4 10" id="KW-0732">Signal</keyword>
<proteinExistence type="inferred from homology"/>
<dbReference type="Proteomes" id="UP000271162">
    <property type="component" value="Unassembled WGS sequence"/>
</dbReference>
<evidence type="ECO:0000256" key="6">
    <source>
        <dbReference type="ARBA" id="ARBA00023136"/>
    </source>
</evidence>
<organism evidence="14">
    <name type="scientific">Nippostrongylus brasiliensis</name>
    <name type="common">Rat hookworm</name>
    <dbReference type="NCBI Taxonomy" id="27835"/>
    <lineage>
        <taxon>Eukaryota</taxon>
        <taxon>Metazoa</taxon>
        <taxon>Ecdysozoa</taxon>
        <taxon>Nematoda</taxon>
        <taxon>Chromadorea</taxon>
        <taxon>Rhabditida</taxon>
        <taxon>Rhabditina</taxon>
        <taxon>Rhabditomorpha</taxon>
        <taxon>Strongyloidea</taxon>
        <taxon>Heligmosomidae</taxon>
        <taxon>Nippostrongylus</taxon>
    </lineage>
</organism>
<evidence type="ECO:0000256" key="3">
    <source>
        <dbReference type="ARBA" id="ARBA00022692"/>
    </source>
</evidence>
<reference evidence="14" key="1">
    <citation type="submission" date="2017-02" db="UniProtKB">
        <authorList>
            <consortium name="WormBaseParasite"/>
        </authorList>
    </citation>
    <scope>IDENTIFICATION</scope>
</reference>
<dbReference type="GO" id="GO:0012505">
    <property type="term" value="C:endomembrane system"/>
    <property type="evidence" value="ECO:0007669"/>
    <property type="project" value="UniProtKB-SubCell"/>
</dbReference>
<name>A0A0N4Y3S6_NIPBR</name>
<dbReference type="SMART" id="SM01190">
    <property type="entry name" value="EMP24_GP25L"/>
    <property type="match status" value="1"/>
</dbReference>
<feature type="transmembrane region" description="Helical" evidence="9">
    <location>
        <begin position="190"/>
        <end position="213"/>
    </location>
</feature>
<evidence type="ECO:0000256" key="10">
    <source>
        <dbReference type="SAM" id="SignalP"/>
    </source>
</evidence>
<evidence type="ECO:0000256" key="7">
    <source>
        <dbReference type="ARBA" id="ARBA00037847"/>
    </source>
</evidence>
<dbReference type="InterPro" id="IPR015720">
    <property type="entry name" value="Emp24-like"/>
</dbReference>
<evidence type="ECO:0000259" key="11">
    <source>
        <dbReference type="PROSITE" id="PS50866"/>
    </source>
</evidence>
<dbReference type="InterPro" id="IPR009038">
    <property type="entry name" value="GOLD_dom"/>
</dbReference>
<evidence type="ECO:0000256" key="1">
    <source>
        <dbReference type="ARBA" id="ARBA00004479"/>
    </source>
</evidence>
<keyword evidence="5 9" id="KW-1133">Transmembrane helix</keyword>
<evidence type="ECO:0000256" key="2">
    <source>
        <dbReference type="ARBA" id="ARBA00007104"/>
    </source>
</evidence>
<comment type="similarity">
    <text evidence="2 8">Belongs to the EMP24/GP25L family.</text>
</comment>
<gene>
    <name evidence="12" type="ORF">NBR_LOCUS10488</name>
</gene>